<protein>
    <submittedName>
        <fullName evidence="3">Uncharacterized protein</fullName>
    </submittedName>
</protein>
<keyword evidence="4" id="KW-1185">Reference proteome</keyword>
<comment type="caution">
    <text evidence="3">The sequence shown here is derived from an EMBL/GenBank/DDBJ whole genome shotgun (WGS) entry which is preliminary data.</text>
</comment>
<dbReference type="InterPro" id="IPR046960">
    <property type="entry name" value="PPR_At4g14850-like_plant"/>
</dbReference>
<dbReference type="InterPro" id="IPR002885">
    <property type="entry name" value="PPR_rpt"/>
</dbReference>
<dbReference type="Pfam" id="PF01535">
    <property type="entry name" value="PPR"/>
    <property type="match status" value="4"/>
</dbReference>
<feature type="repeat" description="PPR" evidence="2">
    <location>
        <begin position="167"/>
        <end position="201"/>
    </location>
</feature>
<dbReference type="Gene3D" id="1.25.40.10">
    <property type="entry name" value="Tetratricopeptide repeat domain"/>
    <property type="match status" value="3"/>
</dbReference>
<dbReference type="FunFam" id="1.25.40.10:FF:000348">
    <property type="entry name" value="Pentatricopeptide repeat-containing protein chloroplastic"/>
    <property type="match status" value="1"/>
</dbReference>
<evidence type="ECO:0000313" key="3">
    <source>
        <dbReference type="EMBL" id="KAG6405462.1"/>
    </source>
</evidence>
<organism evidence="3">
    <name type="scientific">Salvia splendens</name>
    <name type="common">Scarlet sage</name>
    <dbReference type="NCBI Taxonomy" id="180675"/>
    <lineage>
        <taxon>Eukaryota</taxon>
        <taxon>Viridiplantae</taxon>
        <taxon>Streptophyta</taxon>
        <taxon>Embryophyta</taxon>
        <taxon>Tracheophyta</taxon>
        <taxon>Spermatophyta</taxon>
        <taxon>Magnoliopsida</taxon>
        <taxon>eudicotyledons</taxon>
        <taxon>Gunneridae</taxon>
        <taxon>Pentapetalae</taxon>
        <taxon>asterids</taxon>
        <taxon>lamiids</taxon>
        <taxon>Lamiales</taxon>
        <taxon>Lamiaceae</taxon>
        <taxon>Nepetoideae</taxon>
        <taxon>Mentheae</taxon>
        <taxon>Salviinae</taxon>
        <taxon>Salvia</taxon>
        <taxon>Salvia subgen. Calosphace</taxon>
        <taxon>core Calosphace</taxon>
    </lineage>
</organism>
<sequence>MVECFRALLDNCKSRSHLKQIHALLTTSGLSKIDHFSWKILSFAATSASSDISYAHRFFLHLSNPTLFHYNAVIRGFANSNNPAKCFLIFAKMLLNAVVPDYLTYPFLAKAAARLSDRKAAGCIHARVLRSGLASDLFICNSFIHMYGSAGEVASARKVFDEMPMRNFVSWNSMLDGYAKSGDVSSMRQVFDEMPERDVVSWSALIDGYVKDGDHKEALVVFEAMRADGPKANDVTMVSVLCACSHLGALEQGRAMHQYIAEERLPLTLALRTSLVDMYVKCGAINEALVLFHEVSARKTDVLLWNAVIGGLATHGLTSEALGIYAAMQNLGIRPDEITYLCLMSACAHGGLVDEAWGYFKSITRDGMVPKSEHYACMVDVLARAGRLDEACQLVCEMPMEPTPSTLGALLNGCINHREFDLAEIVGKRLVELDPAHDGRYVGLSNVYAVVRRWDKARSTREAMESRGVRKSPGYSCVEVCGVLHRFTARDKAHPEIEEIYLMLVVIGEEIKLKSDDSERQDFVSSLN</sequence>
<feature type="repeat" description="PPR" evidence="2">
    <location>
        <begin position="66"/>
        <end position="100"/>
    </location>
</feature>
<dbReference type="Pfam" id="PF13041">
    <property type="entry name" value="PPR_2"/>
    <property type="match status" value="2"/>
</dbReference>
<dbReference type="FunFam" id="1.25.40.10:FF:000184">
    <property type="entry name" value="Pentatricopeptide repeat-containing protein, chloroplastic"/>
    <property type="match status" value="1"/>
</dbReference>
<gene>
    <name evidence="3" type="ORF">SASPL_133051</name>
</gene>
<evidence type="ECO:0000256" key="2">
    <source>
        <dbReference type="PROSITE-ProRule" id="PRU00708"/>
    </source>
</evidence>
<dbReference type="EMBL" id="PNBA02000012">
    <property type="protein sequence ID" value="KAG6405462.1"/>
    <property type="molecule type" value="Genomic_DNA"/>
</dbReference>
<dbReference type="InterPro" id="IPR046848">
    <property type="entry name" value="E_motif"/>
</dbReference>
<proteinExistence type="predicted"/>
<dbReference type="GO" id="GO:0003723">
    <property type="term" value="F:RNA binding"/>
    <property type="evidence" value="ECO:0007669"/>
    <property type="project" value="InterPro"/>
</dbReference>
<dbReference type="Pfam" id="PF20431">
    <property type="entry name" value="E_motif"/>
    <property type="match status" value="1"/>
</dbReference>
<dbReference type="PROSITE" id="PS51375">
    <property type="entry name" value="PPR"/>
    <property type="match status" value="5"/>
</dbReference>
<feature type="repeat" description="PPR" evidence="2">
    <location>
        <begin position="136"/>
        <end position="166"/>
    </location>
</feature>
<evidence type="ECO:0000256" key="1">
    <source>
        <dbReference type="ARBA" id="ARBA00022737"/>
    </source>
</evidence>
<dbReference type="Proteomes" id="UP000298416">
    <property type="component" value="Unassembled WGS sequence"/>
</dbReference>
<dbReference type="AlphaFoldDB" id="A0A8X8ZHQ7"/>
<reference evidence="3" key="1">
    <citation type="submission" date="2018-01" db="EMBL/GenBank/DDBJ databases">
        <authorList>
            <person name="Mao J.F."/>
        </authorList>
    </citation>
    <scope>NUCLEOTIDE SEQUENCE</scope>
    <source>
        <strain evidence="3">Huo1</strain>
        <tissue evidence="3">Leaf</tissue>
    </source>
</reference>
<dbReference type="PANTHER" id="PTHR47926:SF483">
    <property type="entry name" value="TETRATRICOPEPTIDE-LIKE HELICAL DOMAIN SUPERFAMILY"/>
    <property type="match status" value="1"/>
</dbReference>
<dbReference type="SUPFAM" id="SSF48452">
    <property type="entry name" value="TPR-like"/>
    <property type="match status" value="1"/>
</dbReference>
<keyword evidence="1" id="KW-0677">Repeat</keyword>
<feature type="repeat" description="PPR" evidence="2">
    <location>
        <begin position="336"/>
        <end position="370"/>
    </location>
</feature>
<evidence type="ECO:0000313" key="4">
    <source>
        <dbReference type="Proteomes" id="UP000298416"/>
    </source>
</evidence>
<accession>A0A8X8ZHQ7</accession>
<dbReference type="PANTHER" id="PTHR47926">
    <property type="entry name" value="PENTATRICOPEPTIDE REPEAT-CONTAINING PROTEIN"/>
    <property type="match status" value="1"/>
</dbReference>
<dbReference type="NCBIfam" id="TIGR00756">
    <property type="entry name" value="PPR"/>
    <property type="match status" value="7"/>
</dbReference>
<feature type="repeat" description="PPR" evidence="2">
    <location>
        <begin position="301"/>
        <end position="335"/>
    </location>
</feature>
<reference evidence="3" key="2">
    <citation type="submission" date="2020-08" db="EMBL/GenBank/DDBJ databases">
        <title>Plant Genome Project.</title>
        <authorList>
            <person name="Zhang R.-G."/>
        </authorList>
    </citation>
    <scope>NUCLEOTIDE SEQUENCE</scope>
    <source>
        <strain evidence="3">Huo1</strain>
        <tissue evidence="3">Leaf</tissue>
    </source>
</reference>
<dbReference type="InterPro" id="IPR011990">
    <property type="entry name" value="TPR-like_helical_dom_sf"/>
</dbReference>
<dbReference type="GO" id="GO:0009451">
    <property type="term" value="P:RNA modification"/>
    <property type="evidence" value="ECO:0007669"/>
    <property type="project" value="InterPro"/>
</dbReference>
<name>A0A8X8ZHQ7_SALSN</name>